<gene>
    <name evidence="2" type="ORF">C2L65_42915</name>
</gene>
<reference evidence="2 3" key="1">
    <citation type="submission" date="2018-01" db="EMBL/GenBank/DDBJ databases">
        <title>Species boundaries and ecological features among Paraburkholderia terrae DSMZ17804T, P. hospita DSMZ17164T and P. caribensis DSMZ13236T.</title>
        <authorList>
            <person name="Pratama A.A."/>
        </authorList>
    </citation>
    <scope>NUCLEOTIDE SEQUENCE [LARGE SCALE GENOMIC DNA]</scope>
    <source>
        <strain evidence="2 3">DSM 17804</strain>
    </source>
</reference>
<dbReference type="EMBL" id="CP026114">
    <property type="protein sequence ID" value="AUT66441.1"/>
    <property type="molecule type" value="Genomic_DNA"/>
</dbReference>
<name>A0A2I8F4G8_9BURK</name>
<evidence type="ECO:0000313" key="2">
    <source>
        <dbReference type="EMBL" id="AUT66441.1"/>
    </source>
</evidence>
<protein>
    <submittedName>
        <fullName evidence="2">Uncharacterized protein</fullName>
    </submittedName>
</protein>
<accession>A0A2I8F4G8</accession>
<feature type="region of interest" description="Disordered" evidence="1">
    <location>
        <begin position="16"/>
        <end position="35"/>
    </location>
</feature>
<dbReference type="Proteomes" id="UP000243502">
    <property type="component" value="Chromosome 4"/>
</dbReference>
<dbReference type="AlphaFoldDB" id="A0A2I8F4G8"/>
<organism evidence="2 3">
    <name type="scientific">Paraburkholderia terrae</name>
    <dbReference type="NCBI Taxonomy" id="311230"/>
    <lineage>
        <taxon>Bacteria</taxon>
        <taxon>Pseudomonadati</taxon>
        <taxon>Pseudomonadota</taxon>
        <taxon>Betaproteobacteria</taxon>
        <taxon>Burkholderiales</taxon>
        <taxon>Burkholderiaceae</taxon>
        <taxon>Paraburkholderia</taxon>
    </lineage>
</organism>
<dbReference type="KEGG" id="pter:C2L65_42915"/>
<evidence type="ECO:0000313" key="3">
    <source>
        <dbReference type="Proteomes" id="UP000243502"/>
    </source>
</evidence>
<sequence length="86" mass="9615">MNRRPAFARYGVNKRRADGLQNRRRSSESPSDAGRLVFDLDHDGRTVTVTQESSDVWAGCLKLALAHTAMTSIKPAALFADIWRIN</sequence>
<proteinExistence type="predicted"/>
<evidence type="ECO:0000256" key="1">
    <source>
        <dbReference type="SAM" id="MobiDB-lite"/>
    </source>
</evidence>